<feature type="domain" description="Transcription regulator TrmB N-terminal" evidence="2">
    <location>
        <begin position="12"/>
        <end position="78"/>
    </location>
</feature>
<feature type="domain" description="Transcription regulator TrmB C-terminal" evidence="3">
    <location>
        <begin position="109"/>
        <end position="347"/>
    </location>
</feature>
<dbReference type="InterPro" id="IPR051797">
    <property type="entry name" value="TrmB-like"/>
</dbReference>
<dbReference type="Proteomes" id="UP001596447">
    <property type="component" value="Unassembled WGS sequence"/>
</dbReference>
<dbReference type="SUPFAM" id="SSF159071">
    <property type="entry name" value="TrmB C-terminal domain-like"/>
    <property type="match status" value="1"/>
</dbReference>
<dbReference type="RefSeq" id="WP_279528896.1">
    <property type="nucleotide sequence ID" value="NZ_CP122312.1"/>
</dbReference>
<dbReference type="InterPro" id="IPR036388">
    <property type="entry name" value="WH-like_DNA-bd_sf"/>
</dbReference>
<dbReference type="PANTHER" id="PTHR34293">
    <property type="entry name" value="HTH-TYPE TRANSCRIPTIONAL REGULATOR TRMBL2"/>
    <property type="match status" value="1"/>
</dbReference>
<dbReference type="InterPro" id="IPR002831">
    <property type="entry name" value="Tscrpt_reg_TrmB_N"/>
</dbReference>
<evidence type="ECO:0000256" key="1">
    <source>
        <dbReference type="ARBA" id="ARBA00007287"/>
    </source>
</evidence>
<dbReference type="AlphaFoldDB" id="A0ABD5Z1C6"/>
<organism evidence="4 5">
    <name type="scientific">Halospeciosus flavus</name>
    <dbReference type="NCBI Taxonomy" id="3032283"/>
    <lineage>
        <taxon>Archaea</taxon>
        <taxon>Methanobacteriati</taxon>
        <taxon>Methanobacteriota</taxon>
        <taxon>Stenosarchaea group</taxon>
        <taxon>Halobacteria</taxon>
        <taxon>Halobacteriales</taxon>
        <taxon>Halobacteriaceae</taxon>
        <taxon>Halospeciosus</taxon>
    </lineage>
</organism>
<dbReference type="Pfam" id="PF01978">
    <property type="entry name" value="TrmB"/>
    <property type="match status" value="1"/>
</dbReference>
<dbReference type="SUPFAM" id="SSF46785">
    <property type="entry name" value="Winged helix' DNA-binding domain"/>
    <property type="match status" value="1"/>
</dbReference>
<dbReference type="CDD" id="cd09124">
    <property type="entry name" value="PLDc_like_TrmB_middle"/>
    <property type="match status" value="1"/>
</dbReference>
<dbReference type="Gene3D" id="3.30.870.10">
    <property type="entry name" value="Endonuclease Chain A"/>
    <property type="match status" value="1"/>
</dbReference>
<evidence type="ECO:0000259" key="3">
    <source>
        <dbReference type="Pfam" id="PF11495"/>
    </source>
</evidence>
<comment type="caution">
    <text evidence="4">The sequence shown here is derived from an EMBL/GenBank/DDBJ whole genome shotgun (WGS) entry which is preliminary data.</text>
</comment>
<evidence type="ECO:0000259" key="2">
    <source>
        <dbReference type="Pfam" id="PF01978"/>
    </source>
</evidence>
<evidence type="ECO:0000313" key="4">
    <source>
        <dbReference type="EMBL" id="MFC7198944.1"/>
    </source>
</evidence>
<keyword evidence="5" id="KW-1185">Reference proteome</keyword>
<dbReference type="EMBL" id="JBHTAR010000011">
    <property type="protein sequence ID" value="MFC7198944.1"/>
    <property type="molecule type" value="Genomic_DNA"/>
</dbReference>
<reference evidence="4 5" key="1">
    <citation type="journal article" date="2019" name="Int. J. Syst. Evol. Microbiol.">
        <title>The Global Catalogue of Microorganisms (GCM) 10K type strain sequencing project: providing services to taxonomists for standard genome sequencing and annotation.</title>
        <authorList>
            <consortium name="The Broad Institute Genomics Platform"/>
            <consortium name="The Broad Institute Genome Sequencing Center for Infectious Disease"/>
            <person name="Wu L."/>
            <person name="Ma J."/>
        </authorList>
    </citation>
    <scope>NUCLEOTIDE SEQUENCE [LARGE SCALE GENOMIC DNA]</scope>
    <source>
        <strain evidence="4 5">XZGYJ-43</strain>
    </source>
</reference>
<comment type="similarity">
    <text evidence="1">Belongs to the transcriptional regulator TrmB family.</text>
</comment>
<evidence type="ECO:0000313" key="5">
    <source>
        <dbReference type="Proteomes" id="UP001596447"/>
    </source>
</evidence>
<dbReference type="InterPro" id="IPR036390">
    <property type="entry name" value="WH_DNA-bd_sf"/>
</dbReference>
<dbReference type="Gene3D" id="1.10.10.10">
    <property type="entry name" value="Winged helix-like DNA-binding domain superfamily/Winged helix DNA-binding domain"/>
    <property type="match status" value="1"/>
</dbReference>
<gene>
    <name evidence="4" type="ORF">ACFQJ9_05850</name>
</gene>
<name>A0ABD5Z1C6_9EURY</name>
<dbReference type="PANTHER" id="PTHR34293:SF1">
    <property type="entry name" value="HTH-TYPE TRANSCRIPTIONAL REGULATOR TRMBL2"/>
    <property type="match status" value="1"/>
</dbReference>
<dbReference type="SUPFAM" id="SSF56024">
    <property type="entry name" value="Phospholipase D/nuclease"/>
    <property type="match status" value="1"/>
</dbReference>
<dbReference type="Pfam" id="PF11495">
    <property type="entry name" value="Regulator_TrmB"/>
    <property type="match status" value="1"/>
</dbReference>
<dbReference type="InterPro" id="IPR021586">
    <property type="entry name" value="Tscrpt_reg_TrmB_C"/>
</dbReference>
<protein>
    <submittedName>
        <fullName evidence="4">TrmB family transcriptional regulator sugar-binding domain-containing protein</fullName>
    </submittedName>
</protein>
<accession>A0ABD5Z1C6</accession>
<sequence length="348" mass="38134">MNDAELAELLGRFGLSEKEIDTYLTILNHGEAEAATIAEDAGVSKRYVYSLSEDLEERGFVQVNDHLVPTTIRANPPEKVVDQLENQLDAMGPALEERFSATQPTEDDFEVIKARATVIKRVEQLIDRATRELTLAIPASRLDSVRDALRSAVHRGVFVVLLLSDVDDPADVPDVAGVSTVARAWSQAMPTMVTADSQSGLVAPPDIVLRTNSDTRAIAFVQEELGPVIVGSFFGNYWPPAEELYVVDPPKLPVSYRNFRHAVLAATLHLKDGDDLRARGRGRFVDDGETSFDGVVTGVRQGLVKPTNNSFPVEHSLVVETEDGEYTVGGEGAFIEDIEADELTLYRE</sequence>
<proteinExistence type="inferred from homology"/>